<sequence length="355" mass="40669">MTTNTSNNGESSDAEQQDAEGFAELTAMEEEMEAEKREALEEIAKFSVSPPSELSRYQDRFADGLPSDFRPEVVEFFDTRNRLSHWFPRLEPLNIPTIDTQILELEGGGGGEFLEEEEIDPIGIIMTEDPEPVFKFFGQPDFSVITSFVENTDNKQAFLRSDYKSATNLGDGNHIEVNSRAEIVRTVMHQLQDRLMAEMPPFTPLPIREHLDLDFYPDGRYTLHPEVRFFIADGEVLYHFPRVDKETFARATDGAAHYERVIDAIDDNIDQLYEWASRAAQEFDDASWSLDFVMDTDDNWFATDMALNTLYYSSEKNRWHNLSEHDTGSPYNLEEQVGDTFPEPEIPNDGGESTR</sequence>
<keyword evidence="3" id="KW-1185">Reference proteome</keyword>
<dbReference type="Proteomes" id="UP001597185">
    <property type="component" value="Unassembled WGS sequence"/>
</dbReference>
<gene>
    <name evidence="2" type="ORF">ACFR9T_06300</name>
</gene>
<evidence type="ECO:0000256" key="1">
    <source>
        <dbReference type="SAM" id="MobiDB-lite"/>
    </source>
</evidence>
<dbReference type="AlphaFoldDB" id="A0ABD6BYE4"/>
<evidence type="ECO:0000313" key="3">
    <source>
        <dbReference type="Proteomes" id="UP001597185"/>
    </source>
</evidence>
<name>A0ABD6BYE4_9EURY</name>
<dbReference type="EMBL" id="JBHUDB010000002">
    <property type="protein sequence ID" value="MFD1570198.1"/>
    <property type="molecule type" value="Genomic_DNA"/>
</dbReference>
<feature type="region of interest" description="Disordered" evidence="1">
    <location>
        <begin position="1"/>
        <end position="36"/>
    </location>
</feature>
<feature type="region of interest" description="Disordered" evidence="1">
    <location>
        <begin position="323"/>
        <end position="355"/>
    </location>
</feature>
<accession>A0ABD6BYE4</accession>
<proteinExistence type="predicted"/>
<protein>
    <submittedName>
        <fullName evidence="2">Uncharacterized protein</fullName>
    </submittedName>
</protein>
<feature type="compositionally biased region" description="Polar residues" evidence="1">
    <location>
        <begin position="1"/>
        <end position="11"/>
    </location>
</feature>
<reference evidence="2 3" key="1">
    <citation type="journal article" date="2019" name="Int. J. Syst. Evol. Microbiol.">
        <title>The Global Catalogue of Microorganisms (GCM) 10K type strain sequencing project: providing services to taxonomists for standard genome sequencing and annotation.</title>
        <authorList>
            <consortium name="The Broad Institute Genomics Platform"/>
            <consortium name="The Broad Institute Genome Sequencing Center for Infectious Disease"/>
            <person name="Wu L."/>
            <person name="Ma J."/>
        </authorList>
    </citation>
    <scope>NUCLEOTIDE SEQUENCE [LARGE SCALE GENOMIC DNA]</scope>
    <source>
        <strain evidence="2 3">CGMCC 1.12689</strain>
    </source>
</reference>
<comment type="caution">
    <text evidence="2">The sequence shown here is derived from an EMBL/GenBank/DDBJ whole genome shotgun (WGS) entry which is preliminary data.</text>
</comment>
<dbReference type="RefSeq" id="WP_256418050.1">
    <property type="nucleotide sequence ID" value="NZ_JANHDL010000004.1"/>
</dbReference>
<evidence type="ECO:0000313" key="2">
    <source>
        <dbReference type="EMBL" id="MFD1570198.1"/>
    </source>
</evidence>
<organism evidence="2 3">
    <name type="scientific">Halorubrum laminariae</name>
    <dbReference type="NCBI Taxonomy" id="1433523"/>
    <lineage>
        <taxon>Archaea</taxon>
        <taxon>Methanobacteriati</taxon>
        <taxon>Methanobacteriota</taxon>
        <taxon>Stenosarchaea group</taxon>
        <taxon>Halobacteria</taxon>
        <taxon>Halobacteriales</taxon>
        <taxon>Haloferacaceae</taxon>
        <taxon>Halorubrum</taxon>
    </lineage>
</organism>